<dbReference type="HOGENOM" id="CLU_117800_1_0_1"/>
<dbReference type="InterPro" id="IPR014841">
    <property type="entry name" value="Rad33"/>
</dbReference>
<dbReference type="OMA" id="EMISCAT"/>
<dbReference type="Proteomes" id="UP000006790">
    <property type="component" value="Chromosome 4"/>
</dbReference>
<dbReference type="GeneID" id="11472388"/>
<protein>
    <recommendedName>
        <fullName evidence="3">DNA repair protein RAD33</fullName>
    </recommendedName>
</protein>
<dbReference type="eggNOG" id="ENOG502RZDT">
    <property type="taxonomic scope" value="Eukaryota"/>
</dbReference>
<keyword evidence="2" id="KW-1185">Reference proteome</keyword>
<evidence type="ECO:0000313" key="1">
    <source>
        <dbReference type="EMBL" id="AET39154.1"/>
    </source>
</evidence>
<dbReference type="FunCoup" id="G8JT01">
    <property type="interactions" value="26"/>
</dbReference>
<dbReference type="OrthoDB" id="4085867at2759"/>
<name>G8JT01_ERECY</name>
<dbReference type="RefSeq" id="XP_003645971.1">
    <property type="nucleotide sequence ID" value="XM_003645923.1"/>
</dbReference>
<reference evidence="2" key="1">
    <citation type="journal article" date="2012" name="G3 (Bethesda)">
        <title>Pichia sorbitophila, an interspecies yeast hybrid reveals early steps of genome resolution following polyploidization.</title>
        <authorList>
            <person name="Leh Louis V."/>
            <person name="Despons L."/>
            <person name="Friedrich A."/>
            <person name="Martin T."/>
            <person name="Durrens P."/>
            <person name="Casaregola S."/>
            <person name="Neuveglise C."/>
            <person name="Fairhead C."/>
            <person name="Marck C."/>
            <person name="Cruz J.A."/>
            <person name="Straub M.L."/>
            <person name="Kugler V."/>
            <person name="Sacerdot C."/>
            <person name="Uzunov Z."/>
            <person name="Thierry A."/>
            <person name="Weiss S."/>
            <person name="Bleykasten C."/>
            <person name="De Montigny J."/>
            <person name="Jacques N."/>
            <person name="Jung P."/>
            <person name="Lemaire M."/>
            <person name="Mallet S."/>
            <person name="Morel G."/>
            <person name="Richard G.F."/>
            <person name="Sarkar A."/>
            <person name="Savel G."/>
            <person name="Schacherer J."/>
            <person name="Seret M.L."/>
            <person name="Talla E."/>
            <person name="Samson G."/>
            <person name="Jubin C."/>
            <person name="Poulain J."/>
            <person name="Vacherie B."/>
            <person name="Barbe V."/>
            <person name="Pelletier E."/>
            <person name="Sherman D.J."/>
            <person name="Westhof E."/>
            <person name="Weissenbach J."/>
            <person name="Baret P.V."/>
            <person name="Wincker P."/>
            <person name="Gaillardin C."/>
            <person name="Dujon B."/>
            <person name="Souciet J.L."/>
        </authorList>
    </citation>
    <scope>NUCLEOTIDE SEQUENCE [LARGE SCALE GENOMIC DNA]</scope>
    <source>
        <strain evidence="2">CBS 270.75 / DBVPG 7215 / KCTC 17166 / NRRL Y-17582</strain>
    </source>
</reference>
<dbReference type="STRING" id="931890.G8JT01"/>
<gene>
    <name evidence="1" type="ordered locus">Ecym_4074</name>
</gene>
<proteinExistence type="predicted"/>
<dbReference type="KEGG" id="erc:Ecym_4074"/>
<dbReference type="InParanoid" id="G8JT01"/>
<organism evidence="1 2">
    <name type="scientific">Eremothecium cymbalariae (strain CBS 270.75 / DBVPG 7215 / KCTC 17166 / NRRL Y-17582)</name>
    <name type="common">Yeast</name>
    <dbReference type="NCBI Taxonomy" id="931890"/>
    <lineage>
        <taxon>Eukaryota</taxon>
        <taxon>Fungi</taxon>
        <taxon>Dikarya</taxon>
        <taxon>Ascomycota</taxon>
        <taxon>Saccharomycotina</taxon>
        <taxon>Saccharomycetes</taxon>
        <taxon>Saccharomycetales</taxon>
        <taxon>Saccharomycetaceae</taxon>
        <taxon>Eremothecium</taxon>
    </lineage>
</organism>
<dbReference type="Pfam" id="PF08730">
    <property type="entry name" value="Rad33"/>
    <property type="match status" value="2"/>
</dbReference>
<evidence type="ECO:0000313" key="2">
    <source>
        <dbReference type="Proteomes" id="UP000006790"/>
    </source>
</evidence>
<accession>G8JT01</accession>
<evidence type="ECO:0008006" key="3">
    <source>
        <dbReference type="Google" id="ProtNLM"/>
    </source>
</evidence>
<dbReference type="AlphaFoldDB" id="G8JT01"/>
<dbReference type="EMBL" id="CP002500">
    <property type="protein sequence ID" value="AET39154.1"/>
    <property type="molecule type" value="Genomic_DNA"/>
</dbReference>
<sequence length="174" mass="20277">MDKLSYDTVSSFMRAKIPQEIEDELLMAYANCTEGQDDLNMEDIGLFFEELGLSKQWYKMVRKDMVCIEGTRVVDFEKLMDITYRLLVFMDNERTIDEQWSLLVRYSGRDEQFPQVKLRNHVLSAKDLQKCMVQVQMSGSAVVDMVSGVTKGPRVYVTYLDFAYLLGKLGYLRF</sequence>
<dbReference type="GO" id="GO:0006289">
    <property type="term" value="P:nucleotide-excision repair"/>
    <property type="evidence" value="ECO:0007669"/>
    <property type="project" value="EnsemblFungi"/>
</dbReference>